<comment type="caution">
    <text evidence="2">The sequence shown here is derived from an EMBL/GenBank/DDBJ whole genome shotgun (WGS) entry which is preliminary data.</text>
</comment>
<sequence>MKFTLAFLVTLLAFAPAALASVVAIPGAETNNPNALIEKRDMHRQLFCVDYDRAKNLVEGGEVSEDNDATDNACAMYRRRNTGNKKWDKCPDCYIRVLKGSNIHVCISEGRHMGGDEMTYYCKKSGAHHGHT</sequence>
<evidence type="ECO:0000313" key="3">
    <source>
        <dbReference type="Proteomes" id="UP000696280"/>
    </source>
</evidence>
<name>A0A9N9L2J5_9HELO</name>
<dbReference type="Proteomes" id="UP000696280">
    <property type="component" value="Unassembled WGS sequence"/>
</dbReference>
<protein>
    <submittedName>
        <fullName evidence="2">Uncharacterized protein</fullName>
    </submittedName>
</protein>
<accession>A0A9N9L2J5</accession>
<gene>
    <name evidence="2" type="ORF">HYFRA_00000659</name>
</gene>
<dbReference type="AlphaFoldDB" id="A0A9N9L2J5"/>
<keyword evidence="3" id="KW-1185">Reference proteome</keyword>
<feature type="chain" id="PRO_5040335700" evidence="1">
    <location>
        <begin position="21"/>
        <end position="132"/>
    </location>
</feature>
<reference evidence="2" key="1">
    <citation type="submission" date="2021-07" db="EMBL/GenBank/DDBJ databases">
        <authorList>
            <person name="Durling M."/>
        </authorList>
    </citation>
    <scope>NUCLEOTIDE SEQUENCE</scope>
</reference>
<proteinExistence type="predicted"/>
<dbReference type="EMBL" id="CAJVRL010000081">
    <property type="protein sequence ID" value="CAG8958304.1"/>
    <property type="molecule type" value="Genomic_DNA"/>
</dbReference>
<keyword evidence="1" id="KW-0732">Signal</keyword>
<organism evidence="2 3">
    <name type="scientific">Hymenoscyphus fraxineus</name>
    <dbReference type="NCBI Taxonomy" id="746836"/>
    <lineage>
        <taxon>Eukaryota</taxon>
        <taxon>Fungi</taxon>
        <taxon>Dikarya</taxon>
        <taxon>Ascomycota</taxon>
        <taxon>Pezizomycotina</taxon>
        <taxon>Leotiomycetes</taxon>
        <taxon>Helotiales</taxon>
        <taxon>Helotiaceae</taxon>
        <taxon>Hymenoscyphus</taxon>
    </lineage>
</organism>
<feature type="signal peptide" evidence="1">
    <location>
        <begin position="1"/>
        <end position="20"/>
    </location>
</feature>
<evidence type="ECO:0000256" key="1">
    <source>
        <dbReference type="SAM" id="SignalP"/>
    </source>
</evidence>
<dbReference type="OrthoDB" id="3489571at2759"/>
<evidence type="ECO:0000313" key="2">
    <source>
        <dbReference type="EMBL" id="CAG8958304.1"/>
    </source>
</evidence>